<organism evidence="5">
    <name type="scientific">Leifsonia sp. NPDC080035</name>
    <dbReference type="NCBI Taxonomy" id="3143936"/>
    <lineage>
        <taxon>Bacteria</taxon>
        <taxon>Bacillati</taxon>
        <taxon>Actinomycetota</taxon>
        <taxon>Actinomycetes</taxon>
        <taxon>Micrococcales</taxon>
        <taxon>Microbacteriaceae</taxon>
        <taxon>Leifsonia</taxon>
    </lineage>
</organism>
<keyword evidence="2" id="KW-0378">Hydrolase</keyword>
<evidence type="ECO:0000256" key="1">
    <source>
        <dbReference type="ARBA" id="ARBA00010646"/>
    </source>
</evidence>
<dbReference type="GO" id="GO:0003796">
    <property type="term" value="F:lysozyme activity"/>
    <property type="evidence" value="ECO:0007669"/>
    <property type="project" value="InterPro"/>
</dbReference>
<keyword evidence="4" id="KW-1133">Transmembrane helix</keyword>
<dbReference type="AlphaFoldDB" id="A0AAU7GED7"/>
<evidence type="ECO:0000256" key="3">
    <source>
        <dbReference type="ARBA" id="ARBA00023295"/>
    </source>
</evidence>
<evidence type="ECO:0000256" key="2">
    <source>
        <dbReference type="ARBA" id="ARBA00022801"/>
    </source>
</evidence>
<name>A0AAU7GED7_9MICO</name>
<accession>A0AAU7GED7</accession>
<proteinExistence type="inferred from homology"/>
<keyword evidence="3" id="KW-0326">Glycosidase</keyword>
<sequence>MRGGTGAARWTIAGSAAAGVVVVIAVVAALILSGTLWPNRVFAAGYPVRGVDVSSYQGRIDWPVLSKQGIDFAIIKATEGSGDADERFAANWAGARASGLVVGAYHFLSFDSPGRTQAANVFRTVPATPGALPPTVDVEFYGDYFAHPPSREKVRSILDPLLAALREHYGRPAILYATGDAYDRYLKDAYPENPIWFRSVALPPSLPDGRSWTFWQFSDRERLPGYSGDEAYVDLNAFVGSRRQLEALGQPSGQ</sequence>
<dbReference type="RefSeq" id="WP_348789196.1">
    <property type="nucleotide sequence ID" value="NZ_CP157390.1"/>
</dbReference>
<comment type="similarity">
    <text evidence="1">Belongs to the glycosyl hydrolase 25 family.</text>
</comment>
<dbReference type="PROSITE" id="PS51904">
    <property type="entry name" value="GLYCOSYL_HYDROL_F25_2"/>
    <property type="match status" value="1"/>
</dbReference>
<gene>
    <name evidence="5" type="ORF">AAME72_05300</name>
</gene>
<dbReference type="PANTHER" id="PTHR34135">
    <property type="entry name" value="LYSOZYME"/>
    <property type="match status" value="1"/>
</dbReference>
<dbReference type="SMART" id="SM00641">
    <property type="entry name" value="Glyco_25"/>
    <property type="match status" value="1"/>
</dbReference>
<reference evidence="5" key="1">
    <citation type="submission" date="2024-05" db="EMBL/GenBank/DDBJ databases">
        <title>The Natural Products Discovery Center: Release of the First 8490 Sequenced Strains for Exploring Actinobacteria Biosynthetic Diversity.</title>
        <authorList>
            <person name="Kalkreuter E."/>
            <person name="Kautsar S.A."/>
            <person name="Yang D."/>
            <person name="Bader C.D."/>
            <person name="Teijaro C.N."/>
            <person name="Fluegel L."/>
            <person name="Davis C.M."/>
            <person name="Simpson J.R."/>
            <person name="Lauterbach L."/>
            <person name="Steele A.D."/>
            <person name="Gui C."/>
            <person name="Meng S."/>
            <person name="Li G."/>
            <person name="Viehrig K."/>
            <person name="Ye F."/>
            <person name="Su P."/>
            <person name="Kiefer A.F."/>
            <person name="Nichols A."/>
            <person name="Cepeda A.J."/>
            <person name="Yan W."/>
            <person name="Fan B."/>
            <person name="Jiang Y."/>
            <person name="Adhikari A."/>
            <person name="Zheng C.-J."/>
            <person name="Schuster L."/>
            <person name="Cowan T.M."/>
            <person name="Smanski M.J."/>
            <person name="Chevrette M.G."/>
            <person name="de Carvalho L.P.S."/>
            <person name="Shen B."/>
        </authorList>
    </citation>
    <scope>NUCLEOTIDE SEQUENCE</scope>
    <source>
        <strain evidence="5">NPDC080035</strain>
    </source>
</reference>
<dbReference type="SUPFAM" id="SSF51445">
    <property type="entry name" value="(Trans)glycosidases"/>
    <property type="match status" value="1"/>
</dbReference>
<evidence type="ECO:0000313" key="5">
    <source>
        <dbReference type="EMBL" id="XBM49277.1"/>
    </source>
</evidence>
<keyword evidence="4" id="KW-0472">Membrane</keyword>
<feature type="transmembrane region" description="Helical" evidence="4">
    <location>
        <begin position="12"/>
        <end position="37"/>
    </location>
</feature>
<dbReference type="EMBL" id="CP157390">
    <property type="protein sequence ID" value="XBM49277.1"/>
    <property type="molecule type" value="Genomic_DNA"/>
</dbReference>
<dbReference type="GO" id="GO:0016052">
    <property type="term" value="P:carbohydrate catabolic process"/>
    <property type="evidence" value="ECO:0007669"/>
    <property type="project" value="TreeGrafter"/>
</dbReference>
<dbReference type="GO" id="GO:0016998">
    <property type="term" value="P:cell wall macromolecule catabolic process"/>
    <property type="evidence" value="ECO:0007669"/>
    <property type="project" value="InterPro"/>
</dbReference>
<dbReference type="Gene3D" id="3.20.20.80">
    <property type="entry name" value="Glycosidases"/>
    <property type="match status" value="1"/>
</dbReference>
<protein>
    <submittedName>
        <fullName evidence="5">GH25 family lysozyme</fullName>
    </submittedName>
</protein>
<dbReference type="InterPro" id="IPR018077">
    <property type="entry name" value="Glyco_hydro_fam25_subgr"/>
</dbReference>
<dbReference type="InterPro" id="IPR017853">
    <property type="entry name" value="GH"/>
</dbReference>
<evidence type="ECO:0000256" key="4">
    <source>
        <dbReference type="SAM" id="Phobius"/>
    </source>
</evidence>
<dbReference type="InterPro" id="IPR002053">
    <property type="entry name" value="Glyco_hydro_25"/>
</dbReference>
<keyword evidence="4" id="KW-0812">Transmembrane</keyword>
<dbReference type="Pfam" id="PF01183">
    <property type="entry name" value="Glyco_hydro_25"/>
    <property type="match status" value="1"/>
</dbReference>
<dbReference type="PANTHER" id="PTHR34135:SF2">
    <property type="entry name" value="LYSOZYME"/>
    <property type="match status" value="1"/>
</dbReference>
<dbReference type="GO" id="GO:0009253">
    <property type="term" value="P:peptidoglycan catabolic process"/>
    <property type="evidence" value="ECO:0007669"/>
    <property type="project" value="InterPro"/>
</dbReference>